<proteinExistence type="predicted"/>
<reference evidence="2" key="2">
    <citation type="submission" date="2017-06" db="EMBL/GenBank/DDBJ databases">
        <title>WGS assembly of Brachypodium distachyon.</title>
        <authorList>
            <consortium name="The International Brachypodium Initiative"/>
            <person name="Lucas S."/>
            <person name="Harmon-Smith M."/>
            <person name="Lail K."/>
            <person name="Tice H."/>
            <person name="Grimwood J."/>
            <person name="Bruce D."/>
            <person name="Barry K."/>
            <person name="Shu S."/>
            <person name="Lindquist E."/>
            <person name="Wang M."/>
            <person name="Pitluck S."/>
            <person name="Vogel J.P."/>
            <person name="Garvin D.F."/>
            <person name="Mockler T.C."/>
            <person name="Schmutz J."/>
            <person name="Rokhsar D."/>
            <person name="Bevan M.W."/>
        </authorList>
    </citation>
    <scope>NUCLEOTIDE SEQUENCE</scope>
    <source>
        <strain evidence="2">Bd21</strain>
    </source>
</reference>
<dbReference type="SMART" id="SM00256">
    <property type="entry name" value="FBOX"/>
    <property type="match status" value="1"/>
</dbReference>
<dbReference type="Pfam" id="PF00646">
    <property type="entry name" value="F-box"/>
    <property type="match status" value="1"/>
</dbReference>
<name>A0A0Q3FIZ8_BRADI</name>
<dbReference type="OrthoDB" id="642915at2759"/>
<dbReference type="Pfam" id="PF24750">
    <property type="entry name" value="b-prop_At3g26010-like"/>
    <property type="match status" value="1"/>
</dbReference>
<dbReference type="EMBL" id="CM000882">
    <property type="protein sequence ID" value="KQJ99615.1"/>
    <property type="molecule type" value="Genomic_DNA"/>
</dbReference>
<gene>
    <name evidence="2" type="ORF">BRADI_3g44280v3</name>
</gene>
<dbReference type="InterPro" id="IPR056592">
    <property type="entry name" value="Beta-prop_At3g26010-like"/>
</dbReference>
<accession>A0A0Q3FIZ8</accession>
<dbReference type="Gene3D" id="1.20.1280.50">
    <property type="match status" value="1"/>
</dbReference>
<evidence type="ECO:0000313" key="2">
    <source>
        <dbReference type="EMBL" id="KQJ99615.1"/>
    </source>
</evidence>
<dbReference type="InterPro" id="IPR017451">
    <property type="entry name" value="F-box-assoc_interact_dom"/>
</dbReference>
<dbReference type="FunCoup" id="A0A0Q3FIZ8">
    <property type="interactions" value="1499"/>
</dbReference>
<dbReference type="ExpressionAtlas" id="A0A0Q3FIZ8">
    <property type="expression patterns" value="baseline"/>
</dbReference>
<reference evidence="3" key="3">
    <citation type="submission" date="2018-08" db="UniProtKB">
        <authorList>
            <consortium name="EnsemblPlants"/>
        </authorList>
    </citation>
    <scope>IDENTIFICATION</scope>
    <source>
        <strain evidence="3">cv. Bd21</strain>
    </source>
</reference>
<dbReference type="PANTHER" id="PTHR35546">
    <property type="entry name" value="F-BOX PROTEIN INTERACTION DOMAIN PROTEIN-RELATED"/>
    <property type="match status" value="1"/>
</dbReference>
<organism evidence="2">
    <name type="scientific">Brachypodium distachyon</name>
    <name type="common">Purple false brome</name>
    <name type="synonym">Trachynia distachya</name>
    <dbReference type="NCBI Taxonomy" id="15368"/>
    <lineage>
        <taxon>Eukaryota</taxon>
        <taxon>Viridiplantae</taxon>
        <taxon>Streptophyta</taxon>
        <taxon>Embryophyta</taxon>
        <taxon>Tracheophyta</taxon>
        <taxon>Spermatophyta</taxon>
        <taxon>Magnoliopsida</taxon>
        <taxon>Liliopsida</taxon>
        <taxon>Poales</taxon>
        <taxon>Poaceae</taxon>
        <taxon>BOP clade</taxon>
        <taxon>Pooideae</taxon>
        <taxon>Stipodae</taxon>
        <taxon>Brachypodieae</taxon>
        <taxon>Brachypodium</taxon>
    </lineage>
</organism>
<evidence type="ECO:0000313" key="4">
    <source>
        <dbReference type="Proteomes" id="UP000008810"/>
    </source>
</evidence>
<dbReference type="InterPro" id="IPR036047">
    <property type="entry name" value="F-box-like_dom_sf"/>
</dbReference>
<dbReference type="SUPFAM" id="SSF81383">
    <property type="entry name" value="F-box domain"/>
    <property type="match status" value="1"/>
</dbReference>
<dbReference type="NCBIfam" id="TIGR01640">
    <property type="entry name" value="F_box_assoc_1"/>
    <property type="match status" value="1"/>
</dbReference>
<dbReference type="InterPro" id="IPR001810">
    <property type="entry name" value="F-box_dom"/>
</dbReference>
<dbReference type="EnsemblPlants" id="KQJ99615">
    <property type="protein sequence ID" value="KQJ99615"/>
    <property type="gene ID" value="BRADI_3g44280v3"/>
</dbReference>
<feature type="domain" description="F-box" evidence="1">
    <location>
        <begin position="35"/>
        <end position="75"/>
    </location>
</feature>
<protein>
    <recommendedName>
        <fullName evidence="1">F-box domain-containing protein</fullName>
    </recommendedName>
</protein>
<dbReference type="InterPro" id="IPR055290">
    <property type="entry name" value="At3g26010-like"/>
</dbReference>
<dbReference type="STRING" id="15368.A0A0Q3FIZ8"/>
<dbReference type="AlphaFoldDB" id="A0A0Q3FIZ8"/>
<reference evidence="2 3" key="1">
    <citation type="journal article" date="2010" name="Nature">
        <title>Genome sequencing and analysis of the model grass Brachypodium distachyon.</title>
        <authorList>
            <consortium name="International Brachypodium Initiative"/>
        </authorList>
    </citation>
    <scope>NUCLEOTIDE SEQUENCE [LARGE SCALE GENOMIC DNA]</scope>
    <source>
        <strain evidence="2 3">Bd21</strain>
    </source>
</reference>
<keyword evidence="4" id="KW-1185">Reference proteome</keyword>
<dbReference type="PANTHER" id="PTHR35546:SF110">
    <property type="entry name" value="F-BOX DOMAIN-CONTAINING PROTEIN"/>
    <property type="match status" value="1"/>
</dbReference>
<dbReference type="Gramene" id="KQJ99615">
    <property type="protein sequence ID" value="KQJ99615"/>
    <property type="gene ID" value="BRADI_3g44280v3"/>
</dbReference>
<evidence type="ECO:0000259" key="1">
    <source>
        <dbReference type="SMART" id="SM00256"/>
    </source>
</evidence>
<dbReference type="InParanoid" id="A0A0Q3FIZ8"/>
<sequence length="396" mass="44588">MPPLRSSYRSPPPSLEARVRFPLFCSMEMAAGLPVTEDLVVDILSRLPIKSLCRSKGVSRAWRDLISHPDNRSKFPHTLVGFFHSSFCCERFPVSALHFINISGKGRPVISPSFAFLPKHESIVLLDCCNGLLLCHLQAQGAARYVVCNPTTKKWAMLPDSGLAVADKMSVARLGFDPAVSSHFHVFEFLEEGSEDMVVALEVYSSETGGWVHKQIGWADAISFLDPESATVFLNGSLHFVSLVPAIAVVDTEGETWRIIPVCDIEDDRLLPDLGFVQQSQGCLHYANFERHGARFRLVVYVLEAYGSQEWKLKHSAEASSIFQGRTSVDLMWSFKWMSIHPECNLIFFIAGWDNTLMSYDMDRQQVHVIRILGHDVESQYLPYIPLYSELPELHI</sequence>
<evidence type="ECO:0000313" key="3">
    <source>
        <dbReference type="EnsemblPlants" id="KQJ99615"/>
    </source>
</evidence>
<dbReference type="Proteomes" id="UP000008810">
    <property type="component" value="Chromosome 3"/>
</dbReference>